<reference evidence="1" key="1">
    <citation type="journal article" date="2020" name="Nature">
        <title>Giant virus diversity and host interactions through global metagenomics.</title>
        <authorList>
            <person name="Schulz F."/>
            <person name="Roux S."/>
            <person name="Paez-Espino D."/>
            <person name="Jungbluth S."/>
            <person name="Walsh D.A."/>
            <person name="Denef V.J."/>
            <person name="McMahon K.D."/>
            <person name="Konstantinidis K.T."/>
            <person name="Eloe-Fadrosh E.A."/>
            <person name="Kyrpides N.C."/>
            <person name="Woyke T."/>
        </authorList>
    </citation>
    <scope>NUCLEOTIDE SEQUENCE</scope>
    <source>
        <strain evidence="1">GVMAG-M-3300009161-34</strain>
    </source>
</reference>
<organism evidence="1">
    <name type="scientific">viral metagenome</name>
    <dbReference type="NCBI Taxonomy" id="1070528"/>
    <lineage>
        <taxon>unclassified sequences</taxon>
        <taxon>metagenomes</taxon>
        <taxon>organismal metagenomes</taxon>
    </lineage>
</organism>
<protein>
    <submittedName>
        <fullName evidence="1">Uncharacterized protein</fullName>
    </submittedName>
</protein>
<proteinExistence type="predicted"/>
<name>A0A6C0EVM2_9ZZZZ</name>
<accession>A0A6C0EVM2</accession>
<dbReference type="AlphaFoldDB" id="A0A6C0EVM2"/>
<evidence type="ECO:0000313" key="1">
    <source>
        <dbReference type="EMBL" id="QHT33058.1"/>
    </source>
</evidence>
<dbReference type="EMBL" id="MN738957">
    <property type="protein sequence ID" value="QHT33058.1"/>
    <property type="molecule type" value="Genomic_DNA"/>
</dbReference>
<sequence>MSATLSPSASSPSASSSSSPIVLKRMKNIFGFGNESGISTTSSISPTSLSVILMKRKKIINNINNINTINTINNNIFDKRDDIDISIESNEVIPDDYYHRHRERKLEYQKNYNRENDDKIKEYNKDYYLKRRAEILEKAKTRVICECGCDVQLSNMNAHKKTKKHLKRVGN</sequence>